<dbReference type="Proteomes" id="UP000093000">
    <property type="component" value="Unassembled WGS sequence"/>
</dbReference>
<evidence type="ECO:0000256" key="1">
    <source>
        <dbReference type="SAM" id="MobiDB-lite"/>
    </source>
</evidence>
<dbReference type="InterPro" id="IPR016135">
    <property type="entry name" value="UBQ-conjugating_enzyme/RWD"/>
</dbReference>
<evidence type="ECO:0000313" key="3">
    <source>
        <dbReference type="EMBL" id="OBZ88305.1"/>
    </source>
</evidence>
<dbReference type="EMBL" id="LUGH01000161">
    <property type="protein sequence ID" value="OBZ88305.1"/>
    <property type="molecule type" value="Genomic_DNA"/>
</dbReference>
<dbReference type="Gene3D" id="3.10.110.10">
    <property type="entry name" value="Ubiquitin Conjugating Enzyme"/>
    <property type="match status" value="1"/>
</dbReference>
<feature type="compositionally biased region" description="Polar residues" evidence="1">
    <location>
        <begin position="304"/>
        <end position="318"/>
    </location>
</feature>
<feature type="compositionally biased region" description="Polar residues" evidence="1">
    <location>
        <begin position="279"/>
        <end position="289"/>
    </location>
</feature>
<dbReference type="InterPro" id="IPR000608">
    <property type="entry name" value="UBC"/>
</dbReference>
<accession>A0A1C7NGY6</accession>
<comment type="caution">
    <text evidence="3">The sequence shown here is derived from an EMBL/GenBank/DDBJ whole genome shotgun (WGS) entry which is preliminary data.</text>
</comment>
<dbReference type="PROSITE" id="PS50127">
    <property type="entry name" value="UBC_2"/>
    <property type="match status" value="1"/>
</dbReference>
<name>A0A1C7NGY6_9FUNG</name>
<feature type="compositionally biased region" description="Basic and acidic residues" evidence="1">
    <location>
        <begin position="352"/>
        <end position="363"/>
    </location>
</feature>
<gene>
    <name evidence="3" type="primary">UBE2T_0</name>
    <name evidence="3" type="ORF">A0J61_03645</name>
</gene>
<evidence type="ECO:0000259" key="2">
    <source>
        <dbReference type="PROSITE" id="PS50127"/>
    </source>
</evidence>
<proteinExistence type="predicted"/>
<keyword evidence="4" id="KW-1185">Reference proteome</keyword>
<organism evidence="3 4">
    <name type="scientific">Choanephora cucurbitarum</name>
    <dbReference type="NCBI Taxonomy" id="101091"/>
    <lineage>
        <taxon>Eukaryota</taxon>
        <taxon>Fungi</taxon>
        <taxon>Fungi incertae sedis</taxon>
        <taxon>Mucoromycota</taxon>
        <taxon>Mucoromycotina</taxon>
        <taxon>Mucoromycetes</taxon>
        <taxon>Mucorales</taxon>
        <taxon>Mucorineae</taxon>
        <taxon>Choanephoraceae</taxon>
        <taxon>Choanephoroideae</taxon>
        <taxon>Choanephora</taxon>
    </lineage>
</organism>
<dbReference type="OrthoDB" id="9978460at2759"/>
<dbReference type="SMART" id="SM00212">
    <property type="entry name" value="UBCc"/>
    <property type="match status" value="1"/>
</dbReference>
<dbReference type="SUPFAM" id="SSF54495">
    <property type="entry name" value="UBC-like"/>
    <property type="match status" value="1"/>
</dbReference>
<feature type="compositionally biased region" description="Polar residues" evidence="1">
    <location>
        <begin position="173"/>
        <end position="186"/>
    </location>
</feature>
<reference evidence="3 4" key="1">
    <citation type="submission" date="2016-03" db="EMBL/GenBank/DDBJ databases">
        <title>Choanephora cucurbitarum.</title>
        <authorList>
            <person name="Min B."/>
            <person name="Park H."/>
            <person name="Park J.-H."/>
            <person name="Shin H.-D."/>
            <person name="Choi I.-G."/>
        </authorList>
    </citation>
    <scope>NUCLEOTIDE SEQUENCE [LARGE SCALE GENOMIC DNA]</scope>
    <source>
        <strain evidence="3 4">KUS-F28377</strain>
    </source>
</reference>
<dbReference type="InParanoid" id="A0A1C7NGY6"/>
<dbReference type="AlphaFoldDB" id="A0A1C7NGY6"/>
<evidence type="ECO:0000313" key="4">
    <source>
        <dbReference type="Proteomes" id="UP000093000"/>
    </source>
</evidence>
<protein>
    <submittedName>
        <fullName evidence="3">Ubiquitin-conjugating enzyme E2 T</fullName>
    </submittedName>
</protein>
<dbReference type="STRING" id="101091.A0A1C7NGY6"/>
<feature type="region of interest" description="Disordered" evidence="1">
    <location>
        <begin position="173"/>
        <end position="368"/>
    </location>
</feature>
<sequence length="419" mass="47416">MLSGILTNRLQRELLDLEKDPPPGVSCYPKDDNITELEACKIMSSTSRKQKLIYFSQVIKGPPDSPYEKGLFRLDIRIPQNYPFDPPQIRFMTLIYHPNIDDTGRICADILKKGQGWNPALNLSTTLLLLSQLLAQPNPDDPLDAEIAKEYQLSYPTFKQKAIEYTEKYATEDTTASTHENVQQLPDPSDQKDKQEQEEEEEYEWSTSQKKTKLSLSRRKTAPEKSTISEKAVTLEKAVLEKTTAPKKPIALQKKAILEQPTQPPDCVDPPTRKPAKEPNSSFLSKPNQPTKKKPSSPLTTTTNHKSTFGQKEQSCTVTAERYAPTKEEEEEEASTSTSKVTPLKLIPTQQDDPHDSLEEMKKGSTKRTLSQLFDKEIIVLSDDEDDSHTSNVPVLHSLQLDRKQKRTKLLSLSKRKPS</sequence>
<dbReference type="PANTHER" id="PTHR24068">
    <property type="entry name" value="UBIQUITIN-CONJUGATING ENZYME E2"/>
    <property type="match status" value="1"/>
</dbReference>
<dbReference type="Pfam" id="PF00179">
    <property type="entry name" value="UQ_con"/>
    <property type="match status" value="1"/>
</dbReference>
<feature type="compositionally biased region" description="Basic residues" evidence="1">
    <location>
        <begin position="210"/>
        <end position="220"/>
    </location>
</feature>
<feature type="domain" description="UBC core" evidence="2">
    <location>
        <begin position="5"/>
        <end position="171"/>
    </location>
</feature>